<evidence type="ECO:0000259" key="1">
    <source>
        <dbReference type="Pfam" id="PF19838"/>
    </source>
</evidence>
<dbReference type="GO" id="GO:1990351">
    <property type="term" value="C:transporter complex"/>
    <property type="evidence" value="ECO:0007669"/>
    <property type="project" value="TreeGrafter"/>
</dbReference>
<dbReference type="STRING" id="645990.SAMN00120144_0298"/>
<dbReference type="AlphaFoldDB" id="A0A1W1VV80"/>
<feature type="domain" description="LPS-assembly protein LptD central" evidence="1">
    <location>
        <begin position="228"/>
        <end position="756"/>
    </location>
</feature>
<dbReference type="GO" id="GO:0009279">
    <property type="term" value="C:cell outer membrane"/>
    <property type="evidence" value="ECO:0007669"/>
    <property type="project" value="TreeGrafter"/>
</dbReference>
<evidence type="ECO:0000313" key="2">
    <source>
        <dbReference type="EMBL" id="SMB97130.1"/>
    </source>
</evidence>
<accession>A0A1W1VV80</accession>
<evidence type="ECO:0000313" key="3">
    <source>
        <dbReference type="Proteomes" id="UP000192266"/>
    </source>
</evidence>
<name>A0A1W1VV80_9BACT</name>
<dbReference type="InterPro" id="IPR045659">
    <property type="entry name" value="LptD_2"/>
</dbReference>
<reference evidence="2 3" key="1">
    <citation type="submission" date="2017-04" db="EMBL/GenBank/DDBJ databases">
        <authorList>
            <person name="Afonso C.L."/>
            <person name="Miller P.J."/>
            <person name="Scott M.A."/>
            <person name="Spackman E."/>
            <person name="Goraichik I."/>
            <person name="Dimitrov K.M."/>
            <person name="Suarez D.L."/>
            <person name="Swayne D.E."/>
        </authorList>
    </citation>
    <scope>NUCLEOTIDE SEQUENCE [LARGE SCALE GENOMIC DNA]</scope>
    <source>
        <strain evidence="2 3">DSM 11622</strain>
    </source>
</reference>
<protein>
    <recommendedName>
        <fullName evidence="1">LPS-assembly protein LptD central domain-containing protein</fullName>
    </recommendedName>
</protein>
<proteinExistence type="predicted"/>
<dbReference type="Proteomes" id="UP000192266">
    <property type="component" value="Unassembled WGS sequence"/>
</dbReference>
<dbReference type="Pfam" id="PF19838">
    <property type="entry name" value="LptD_2"/>
    <property type="match status" value="1"/>
</dbReference>
<sequence length="947" mass="105077">MPLLAVVLLVLSISGAWGQQRRPATPVPAVVPRVNSDGRQTTNVLADTSRAARGTRLVSAIDTSAAGDSLRVGAEVKGDIKTTVKYSAKDSIRFDVQKKVAYLYDEANVDYGDLSLKAALITVDYGQNLLKANGAPDSTGKVQGRPVFKDAGGLYQAGSINYNFKTRKGKIADAVTQQGEGYVHAGIVKKNALNEIFGRNGQYTTCNLEHPHFHINATKMKVIPGEKVVTGPFNLVISDIPTPLGFLFGYFPTPGKSRASGLIFPTFGQSADRGFFLRNGGYYFAPNEYIGLRLTGDVYAGNAEAFGGFALRGEMQYIKRYNYNGLLSIDYTQRPANLILRSEALNTNQEFRRPRSPKTIWINWNHTPTPRPGGGRFSASVQAGSTDYNQQNSFDTRRYLTPSFNSTISYQKQIRNSPINYSLQLSQNQNTQTGVMNFVLPDVSVQVARQYPYQWFGLEPKGIFYEQFAISYNLIGRNELSNLEQPRLLNGGIIPVIGGTREGRTIPFDFSNLAPLLNNSQPTVQHQFGITLGNYTVLKYLSLNPTVNYGESWYFKRLNYKFEPDAQAVRIDTVSQFGRLYNYSGGASLSTNIYGIVPIKGAKIEAIRHKLTPSVSYSYTPNFSQNDNFYESNLNLGALRDAQGRLYNQFGQQNDITRNPIAFSRFIGATAGNPNGRASSALSVGLQNQIEMKVRSKNDTTGTTPFEKVSLIDGLDFNTGYDFAADSLNLLPLAVTFRTQVAKKLNIVVNAGFVFYQRDSTGRFINEYLFNQPKRRLAQLTTATLNLSYQFNPAAGTKKSTVERDVAPANDPVLGNPVRVDPYEDYVDFDIPWELSTSFGATYQDPGPIPGRPNRPRADALTVASLNLSGSVKLTQNLRIGYSSGYDFRSNQVSFTSLDFYRDLHCWQISGSWFPFGIRQGYNVTIAAKSSLLQDLKLNRNRTFQNR</sequence>
<organism evidence="2 3">
    <name type="scientific">Hymenobacter roseosalivarius DSM 11622</name>
    <dbReference type="NCBI Taxonomy" id="645990"/>
    <lineage>
        <taxon>Bacteria</taxon>
        <taxon>Pseudomonadati</taxon>
        <taxon>Bacteroidota</taxon>
        <taxon>Cytophagia</taxon>
        <taxon>Cytophagales</taxon>
        <taxon>Hymenobacteraceae</taxon>
        <taxon>Hymenobacter</taxon>
    </lineage>
</organism>
<dbReference type="PANTHER" id="PTHR30189:SF1">
    <property type="entry name" value="LPS-ASSEMBLY PROTEIN LPTD"/>
    <property type="match status" value="1"/>
</dbReference>
<keyword evidence="3" id="KW-1185">Reference proteome</keyword>
<gene>
    <name evidence="2" type="ORF">SAMN00120144_0298</name>
</gene>
<dbReference type="EMBL" id="FWWW01000075">
    <property type="protein sequence ID" value="SMB97130.1"/>
    <property type="molecule type" value="Genomic_DNA"/>
</dbReference>
<dbReference type="PANTHER" id="PTHR30189">
    <property type="entry name" value="LPS-ASSEMBLY PROTEIN"/>
    <property type="match status" value="1"/>
</dbReference>
<dbReference type="InterPro" id="IPR050218">
    <property type="entry name" value="LptD"/>
</dbReference>